<dbReference type="EMBL" id="JAELVQ010000008">
    <property type="protein sequence ID" value="MBJ6368085.1"/>
    <property type="molecule type" value="Genomic_DNA"/>
</dbReference>
<dbReference type="InterPro" id="IPR006626">
    <property type="entry name" value="PbH1"/>
</dbReference>
<proteinExistence type="predicted"/>
<dbReference type="Proteomes" id="UP000610931">
    <property type="component" value="Unassembled WGS sequence"/>
</dbReference>
<dbReference type="PROSITE" id="PS51257">
    <property type="entry name" value="PROKAR_LIPOPROTEIN"/>
    <property type="match status" value="1"/>
</dbReference>
<protein>
    <submittedName>
        <fullName evidence="1">Right-handed parallel beta-helix repeat-containing protein</fullName>
    </submittedName>
</protein>
<gene>
    <name evidence="1" type="ORF">JF259_08285</name>
</gene>
<accession>A0A8J7LS62</accession>
<dbReference type="InterPro" id="IPR012334">
    <property type="entry name" value="Pectin_lyas_fold"/>
</dbReference>
<dbReference type="RefSeq" id="WP_199114848.1">
    <property type="nucleotide sequence ID" value="NZ_JAELVQ010000008.1"/>
</dbReference>
<organism evidence="1 2">
    <name type="scientific">Snuella sedimenti</name>
    <dbReference type="NCBI Taxonomy" id="2798802"/>
    <lineage>
        <taxon>Bacteria</taxon>
        <taxon>Pseudomonadati</taxon>
        <taxon>Bacteroidota</taxon>
        <taxon>Flavobacteriia</taxon>
        <taxon>Flavobacteriales</taxon>
        <taxon>Flavobacteriaceae</taxon>
        <taxon>Snuella</taxon>
    </lineage>
</organism>
<comment type="caution">
    <text evidence="1">The sequence shown here is derived from an EMBL/GenBank/DDBJ whole genome shotgun (WGS) entry which is preliminary data.</text>
</comment>
<evidence type="ECO:0000313" key="1">
    <source>
        <dbReference type="EMBL" id="MBJ6368085.1"/>
    </source>
</evidence>
<dbReference type="SMART" id="SM00710">
    <property type="entry name" value="PbH1"/>
    <property type="match status" value="5"/>
</dbReference>
<dbReference type="AlphaFoldDB" id="A0A8J7LS62"/>
<reference evidence="1" key="1">
    <citation type="submission" date="2020-12" db="EMBL/GenBank/DDBJ databases">
        <title>Snuella sp. nov., isolated from sediment in Incheon.</title>
        <authorList>
            <person name="Kim W."/>
        </authorList>
    </citation>
    <scope>NUCLEOTIDE SEQUENCE</scope>
    <source>
        <strain evidence="1">CAU 1569</strain>
    </source>
</reference>
<dbReference type="SUPFAM" id="SSF51126">
    <property type="entry name" value="Pectin lyase-like"/>
    <property type="match status" value="1"/>
</dbReference>
<dbReference type="Gene3D" id="2.160.20.10">
    <property type="entry name" value="Single-stranded right-handed beta-helix, Pectin lyase-like"/>
    <property type="match status" value="1"/>
</dbReference>
<sequence length="410" mass="44560">MKHFNFFAPIVFLGFIMICSCDSEPMSLEDQKQKNQEIILSKGKPSKLSTQTYTITNGMTFSDINAVLDQTVSGDTVVVETGTYIISGQLHLKDGIFIRKQSSTTPIFDAQATSSSQMLQQYYTSNTSDIDIFGIQFRNIRFNIQNASNTKFRYCIFDYGVRKSGTDKGYTADAYLQLNNCSNMQVRGCVFKRRNGNSGRGIYSVGNTGTDISNNTFGNGGDTGYFVTAINDNSDGTTISGNTIIRNVAWVNTSETDHGIYAHSFDGLSIVGNTISGWPANSSGGAIKARNGQNLTITGNTMNTSGVLLYVYSNNAANPFLKHVVVENNTINVASADNDIYHGIGYWRNTNDPTFYEYSIKINNNDLPNGRIKIGTPVDASNFNANGGGVFNNDVGAITLPAGIANSGNY</sequence>
<evidence type="ECO:0000313" key="2">
    <source>
        <dbReference type="Proteomes" id="UP000610931"/>
    </source>
</evidence>
<name>A0A8J7LS62_9FLAO</name>
<dbReference type="InterPro" id="IPR011050">
    <property type="entry name" value="Pectin_lyase_fold/virulence"/>
</dbReference>
<keyword evidence="2" id="KW-1185">Reference proteome</keyword>